<dbReference type="GO" id="GO:0007165">
    <property type="term" value="P:signal transduction"/>
    <property type="evidence" value="ECO:0007669"/>
    <property type="project" value="InterPro"/>
</dbReference>
<dbReference type="InterPro" id="IPR016024">
    <property type="entry name" value="ARM-type_fold"/>
</dbReference>
<dbReference type="Gene3D" id="1.25.10.10">
    <property type="entry name" value="Leucine-rich Repeat Variant"/>
    <property type="match status" value="1"/>
</dbReference>
<organism evidence="2 3">
    <name type="scientific">Peronospora matthiolae</name>
    <dbReference type="NCBI Taxonomy" id="2874970"/>
    <lineage>
        <taxon>Eukaryota</taxon>
        <taxon>Sar</taxon>
        <taxon>Stramenopiles</taxon>
        <taxon>Oomycota</taxon>
        <taxon>Peronosporomycetes</taxon>
        <taxon>Peronosporales</taxon>
        <taxon>Peronosporaceae</taxon>
        <taxon>Peronospora</taxon>
    </lineage>
</organism>
<evidence type="ECO:0000313" key="2">
    <source>
        <dbReference type="EMBL" id="CAK7898464.1"/>
    </source>
</evidence>
<name>A0AAV1T5T4_9STRA</name>
<feature type="region of interest" description="Disordered" evidence="1">
    <location>
        <begin position="166"/>
        <end position="197"/>
    </location>
</feature>
<proteinExistence type="predicted"/>
<feature type="compositionally biased region" description="Basic residues" evidence="1">
    <location>
        <begin position="186"/>
        <end position="197"/>
    </location>
</feature>
<dbReference type="Pfam" id="PF01603">
    <property type="entry name" value="B56"/>
    <property type="match status" value="1"/>
</dbReference>
<feature type="region of interest" description="Disordered" evidence="1">
    <location>
        <begin position="30"/>
        <end position="54"/>
    </location>
</feature>
<dbReference type="Proteomes" id="UP001162060">
    <property type="component" value="Unassembled WGS sequence"/>
</dbReference>
<dbReference type="GO" id="GO:0000159">
    <property type="term" value="C:protein phosphatase type 2A complex"/>
    <property type="evidence" value="ECO:0007669"/>
    <property type="project" value="InterPro"/>
</dbReference>
<dbReference type="InterPro" id="IPR011989">
    <property type="entry name" value="ARM-like"/>
</dbReference>
<feature type="compositionally biased region" description="Basic and acidic residues" evidence="1">
    <location>
        <begin position="35"/>
        <end position="49"/>
    </location>
</feature>
<evidence type="ECO:0000256" key="1">
    <source>
        <dbReference type="SAM" id="MobiDB-lite"/>
    </source>
</evidence>
<dbReference type="SUPFAM" id="SSF48371">
    <property type="entry name" value="ARM repeat"/>
    <property type="match status" value="1"/>
</dbReference>
<dbReference type="PANTHER" id="PTHR10257:SF3">
    <property type="entry name" value="SERINE_THREONINE-PROTEIN PHOSPHATASE 2A 56 KDA REGULATORY SUBUNIT GAMMA ISOFORM"/>
    <property type="match status" value="1"/>
</dbReference>
<reference evidence="2" key="1">
    <citation type="submission" date="2024-01" db="EMBL/GenBank/DDBJ databases">
        <authorList>
            <person name="Webb A."/>
        </authorList>
    </citation>
    <scope>NUCLEOTIDE SEQUENCE</scope>
    <source>
        <strain evidence="2">Pm1</strain>
    </source>
</reference>
<dbReference type="AlphaFoldDB" id="A0AAV1T5T4"/>
<protein>
    <submittedName>
        <fullName evidence="2">Uncharacterized protein</fullName>
    </submittedName>
</protein>
<feature type="compositionally biased region" description="Polar residues" evidence="1">
    <location>
        <begin position="172"/>
        <end position="183"/>
    </location>
</feature>
<dbReference type="InterPro" id="IPR002554">
    <property type="entry name" value="PP2A_B56"/>
</dbReference>
<gene>
    <name evidence="2" type="ORF">PM001_LOCUS1653</name>
</gene>
<dbReference type="PANTHER" id="PTHR10257">
    <property type="entry name" value="SERINE/THREONINE PROTEIN PHOSPHATASE 2A PP2A REGULATORY SUBUNIT B"/>
    <property type="match status" value="1"/>
</dbReference>
<dbReference type="EMBL" id="CAKLBY020000016">
    <property type="protein sequence ID" value="CAK7898464.1"/>
    <property type="molecule type" value="Genomic_DNA"/>
</dbReference>
<comment type="caution">
    <text evidence="2">The sequence shown here is derived from an EMBL/GenBank/DDBJ whole genome shotgun (WGS) entry which is preliminary data.</text>
</comment>
<dbReference type="GO" id="GO:0019888">
    <property type="term" value="F:protein phosphatase regulator activity"/>
    <property type="evidence" value="ECO:0007669"/>
    <property type="project" value="InterPro"/>
</dbReference>
<evidence type="ECO:0000313" key="3">
    <source>
        <dbReference type="Proteomes" id="UP001162060"/>
    </source>
</evidence>
<sequence length="605" mass="67485">MSPTTGTTIVQPPSHVLLEESCDWKLQRKLKHHQRDVGRRTAESRAEPRFKHHEHHRVNVMRLEKAAWLPVPTKSACRSITEQLRSTRSLQLSRSGPSATSWPPALLAATDEPSEAMESLTTVSLASSAPSTASFAGDSDDYRRGARHMTLFESARIFNESGRMLSHDEFGGQTSSPEVSSDGTSKRKFKRRGGRRKHESVRTTAVAELSIDEVVLELLFGLFPDVEVTQELNRLLLGGAQHEDVFHFDDDDDMVDVQVVGKVKGGVLDIDLLKFQAALTSMLCSSNGTMQELPPCGTAAKRLQERYFTPHWIAHEMLATVKLSVLAQYDRFAVMSAIFCSMPALRSCVLAAAVSTSLAIFQHQSLLESAHACSSGKDLVTAKGILAFLKAALDVVERDARYNVEVFGSNNDQIRDNIEGFCSQIMRALQLLVRSSHGGNDNADSNRNRLEVYLVSSDSAEATTYRAMGELMNRVAAFSPMHGEEFIRWMSMKWPRHNVHLQLFFVRFTGGLLLQFMQLGLNLSAAVVRRVFTCIEACIQSTHFLVAQEACNLCGNFQLMSLYLSRDQVLREKIASALHANAISHWNKRIREISDECFDRLLDLA</sequence>
<accession>A0AAV1T5T4</accession>